<protein>
    <recommendedName>
        <fullName evidence="5">Peptidase M41 domain-containing protein</fullName>
    </recommendedName>
</protein>
<organism evidence="1 4">
    <name type="scientific">Paraburkholderia hospita</name>
    <dbReference type="NCBI Taxonomy" id="169430"/>
    <lineage>
        <taxon>Bacteria</taxon>
        <taxon>Pseudomonadati</taxon>
        <taxon>Pseudomonadota</taxon>
        <taxon>Betaproteobacteria</taxon>
        <taxon>Burkholderiales</taxon>
        <taxon>Burkholderiaceae</taxon>
        <taxon>Paraburkholderia</taxon>
    </lineage>
</organism>
<keyword evidence="3" id="KW-1185">Reference proteome</keyword>
<proteinExistence type="predicted"/>
<gene>
    <name evidence="1" type="ORF">C2L64_37750</name>
    <name evidence="2" type="ORF">WQE_00995</name>
</gene>
<evidence type="ECO:0000313" key="2">
    <source>
        <dbReference type="EMBL" id="EIN02955.1"/>
    </source>
</evidence>
<evidence type="ECO:0000313" key="4">
    <source>
        <dbReference type="Proteomes" id="UP000236649"/>
    </source>
</evidence>
<dbReference type="KEGG" id="phs:C2L64_37750"/>
<reference evidence="1 4" key="2">
    <citation type="submission" date="2018-01" db="EMBL/GenBank/DDBJ databases">
        <title>Species boundaries and ecological features among Paraburkholderia terrae DSMZ17804T, P. hospita DSMZ17164T and P. caribensis DSMZ13236T.</title>
        <authorList>
            <person name="Pratama A.A."/>
        </authorList>
    </citation>
    <scope>NUCLEOTIDE SEQUENCE [LARGE SCALE GENOMIC DNA]</scope>
    <source>
        <strain evidence="1 4">DSM 17164</strain>
    </source>
</reference>
<accession>A0AAN1JHB8</accession>
<dbReference type="GeneID" id="55534042"/>
<evidence type="ECO:0008006" key="5">
    <source>
        <dbReference type="Google" id="ProtNLM"/>
    </source>
</evidence>
<sequence>MIVAMNRKQIEDRERRNVAVHEAGHLAILKRFGGQGQAAIWPNESVSEDERSWLGNCAIHIEPGSTEAKAIRALRAKQGLTAPAEDDTTDWKFYVGLAGEAATCMIEAECNEDAVYDIIDTFDEPQYVSASDMEWIGSAEAVTLTVAERMVAMLREEWTSVTEEAKRLVEYWVDE</sequence>
<evidence type="ECO:0000313" key="1">
    <source>
        <dbReference type="EMBL" id="AUT74045.1"/>
    </source>
</evidence>
<reference evidence="2 3" key="1">
    <citation type="journal article" date="2012" name="J. Bacteriol.">
        <title>Draft Genome Sequence of the Soil Bacterium Burkholderia terrae Strain BS001, Which Interacts with Fungal Surface Structures.</title>
        <authorList>
            <person name="Nazir R."/>
            <person name="Hansen M.A."/>
            <person name="Sorensen S."/>
            <person name="van Elsas J.D."/>
        </authorList>
    </citation>
    <scope>NUCLEOTIDE SEQUENCE [LARGE SCALE GENOMIC DNA]</scope>
    <source>
        <strain evidence="2 3">BS001</strain>
    </source>
</reference>
<evidence type="ECO:0000313" key="3">
    <source>
        <dbReference type="Proteomes" id="UP000004980"/>
    </source>
</evidence>
<dbReference type="AlphaFoldDB" id="A0AAN1JHB8"/>
<dbReference type="Proteomes" id="UP000004980">
    <property type="component" value="Unassembled WGS sequence"/>
</dbReference>
<dbReference type="EMBL" id="AKAU01000011">
    <property type="protein sequence ID" value="EIN02955.1"/>
    <property type="molecule type" value="Genomic_DNA"/>
</dbReference>
<dbReference type="Proteomes" id="UP000236649">
    <property type="component" value="Chromosome 3"/>
</dbReference>
<dbReference type="EMBL" id="CP026107">
    <property type="protein sequence ID" value="AUT74045.1"/>
    <property type="molecule type" value="Genomic_DNA"/>
</dbReference>
<dbReference type="RefSeq" id="WP_007576758.1">
    <property type="nucleotide sequence ID" value="NZ_AKAU01000011.1"/>
</dbReference>
<name>A0AAN1JHB8_9BURK</name>